<proteinExistence type="predicted"/>
<protein>
    <recommendedName>
        <fullName evidence="1">Smr domain-containing protein</fullName>
    </recommendedName>
</protein>
<keyword evidence="3" id="KW-1185">Reference proteome</keyword>
<reference evidence="2 3" key="1">
    <citation type="submission" date="2019-11" db="EMBL/GenBank/DDBJ databases">
        <authorList>
            <person name="Im W.T."/>
        </authorList>
    </citation>
    <scope>NUCLEOTIDE SEQUENCE [LARGE SCALE GENOMIC DNA]</scope>
    <source>
        <strain evidence="2 3">SB-02</strain>
    </source>
</reference>
<organism evidence="2 3">
    <name type="scientific">Phnomibacter ginsenosidimutans</name>
    <dbReference type="NCBI Taxonomy" id="2676868"/>
    <lineage>
        <taxon>Bacteria</taxon>
        <taxon>Pseudomonadati</taxon>
        <taxon>Bacteroidota</taxon>
        <taxon>Chitinophagia</taxon>
        <taxon>Chitinophagales</taxon>
        <taxon>Chitinophagaceae</taxon>
        <taxon>Phnomibacter</taxon>
    </lineage>
</organism>
<evidence type="ECO:0000313" key="2">
    <source>
        <dbReference type="EMBL" id="QGW28069.1"/>
    </source>
</evidence>
<dbReference type="PROSITE" id="PS50828">
    <property type="entry name" value="SMR"/>
    <property type="match status" value="1"/>
</dbReference>
<dbReference type="Pfam" id="PF01713">
    <property type="entry name" value="Smr"/>
    <property type="match status" value="1"/>
</dbReference>
<feature type="domain" description="Smr" evidence="1">
    <location>
        <begin position="280"/>
        <end position="344"/>
    </location>
</feature>
<dbReference type="Proteomes" id="UP000426027">
    <property type="component" value="Chromosome"/>
</dbReference>
<dbReference type="KEGG" id="fls:GLV81_08125"/>
<dbReference type="AlphaFoldDB" id="A0A6I6GSG8"/>
<evidence type="ECO:0000259" key="1">
    <source>
        <dbReference type="PROSITE" id="PS50828"/>
    </source>
</evidence>
<sequence>MKFEIGDNVVVKHSNEDGKVVDILGDKMVLVEVRGVRFPAYTDQLDFPYFKQFSSKKLFEEKKPPKKYIEDVKREKNPPKYKVAEGLWLVFFPVFSKDVFDDDVVEELKIYLVNQTDNGLRFRFWLNYAGETEMELQNEVLALQDFYLMNIPFEHLNDSPSFEFEFSLITPQKSKAEYYEATYKPKGKQVFKQIEVLKQKGDAFFTQQLFDRYPDKTKIEAEPFVADPFSQLSKAGFKVVAGKKLPNTEPAPPSVLDLHIDKLTNDYRNMTAHEKLTLQLREFEKWLDKAELHYMKHLWVIHGVGSGRLKEEVHEMLKLRDNVKSFVSQYHPWYGHGATEIFLK</sequence>
<dbReference type="RefSeq" id="WP_157478423.1">
    <property type="nucleotide sequence ID" value="NZ_CP046566.1"/>
</dbReference>
<evidence type="ECO:0000313" key="3">
    <source>
        <dbReference type="Proteomes" id="UP000426027"/>
    </source>
</evidence>
<dbReference type="EMBL" id="CP046566">
    <property type="protein sequence ID" value="QGW28069.1"/>
    <property type="molecule type" value="Genomic_DNA"/>
</dbReference>
<dbReference type="Gene3D" id="3.30.1370.110">
    <property type="match status" value="1"/>
</dbReference>
<dbReference type="InterPro" id="IPR036063">
    <property type="entry name" value="Smr_dom_sf"/>
</dbReference>
<name>A0A6I6GSG8_9BACT</name>
<accession>A0A6I6GSG8</accession>
<dbReference type="InterPro" id="IPR002625">
    <property type="entry name" value="Smr_dom"/>
</dbReference>
<gene>
    <name evidence="2" type="ORF">GLV81_08125</name>
</gene>